<keyword evidence="4" id="KW-0808">Transferase</keyword>
<proteinExistence type="inferred from homology"/>
<evidence type="ECO:0000313" key="4">
    <source>
        <dbReference type="EMBL" id="KGM06022.1"/>
    </source>
</evidence>
<dbReference type="GO" id="GO:0016740">
    <property type="term" value="F:transferase activity"/>
    <property type="evidence" value="ECO:0007669"/>
    <property type="project" value="UniProtKB-KW"/>
</dbReference>
<reference evidence="4 5" key="1">
    <citation type="submission" date="2014-09" db="EMBL/GenBank/DDBJ databases">
        <authorList>
            <person name="Grob C."/>
            <person name="Taubert M."/>
            <person name="Howat A.M."/>
            <person name="Burns O.J."/>
            <person name="Dixon J.L."/>
            <person name="Chen Y."/>
            <person name="Murrell J.C."/>
        </authorList>
    </citation>
    <scope>NUCLEOTIDE SEQUENCE [LARGE SCALE GENOMIC DNA]</scope>
    <source>
        <strain evidence="4">L4</strain>
    </source>
</reference>
<sequence length="607" mass="69599">MNQATHIAEIASYQAFLNCFLNEFDNGHWHAAKQWQHDHRLQGLMHGEWLVELKLTSQRCAVVIDVSFYSLTGHHHFLQVWQQNDDSSWRPIPMFSLLVMLVREIYHRTNDSSNVSNASQEIELLARLVSSYQLMSLFLDSRWQDAFLSSSRFIDTEQSLLYGHWSHPTPKSRQGMHEWQQPLYSPELQGNFQLVWYAASETLIEQDSVTSQTALQMMHDIIGDSGEEFMLKADEVALPLHPLQADKLEHDNHIQSAILQGKLRKIGPAGPVFTPTSSVRTLYQPKLPWMLKVSLPVKITNSQRLNQKHELKAGVVAAKLLANSQFCKQFPGFHIITDPAYITLNLAGLEESGFETVIRSNPFPEGQDEGIYSIATLMQDPVFSSVSALRRLIEGLALSEGRNSKAVCRDWFSLYWQNAIEPLIRLFDLHGIALEAHQQNSVLDVSSGYPRRYFYRDNQGFYLAESYRQHILDLEPMAKETEELFYDETMIQDRFGYYLILNQLAGVIHRFAADGLIAETVLLEESRQRLRSLQQQLDGAGARLIHRFLNAEFLPCKSNLLTRVHDVDELTAEMEQAVYTQVRNPFLAQYPVIEEETDANSTRFAQV</sequence>
<evidence type="ECO:0000259" key="2">
    <source>
        <dbReference type="Pfam" id="PF04183"/>
    </source>
</evidence>
<feature type="domain" description="Aerobactin siderophore biosynthesis IucA/IucC N-terminal" evidence="2">
    <location>
        <begin position="153"/>
        <end position="379"/>
    </location>
</feature>
<dbReference type="PANTHER" id="PTHR34384">
    <property type="entry name" value="L-2,3-DIAMINOPROPANOATE--CITRATE LIGASE"/>
    <property type="match status" value="1"/>
</dbReference>
<dbReference type="Gene3D" id="1.10.510.40">
    <property type="match status" value="1"/>
</dbReference>
<name>A0A0A0BE88_9GAMM</name>
<evidence type="ECO:0000259" key="3">
    <source>
        <dbReference type="Pfam" id="PF06276"/>
    </source>
</evidence>
<comment type="caution">
    <text evidence="4">The sequence shown here is derived from an EMBL/GenBank/DDBJ whole genome shotgun (WGS) entry which is preliminary data.</text>
</comment>
<dbReference type="PANTHER" id="PTHR34384:SF5">
    <property type="entry name" value="L-2,3-DIAMINOPROPANOATE--CITRATE LIGASE"/>
    <property type="match status" value="1"/>
</dbReference>
<gene>
    <name evidence="4" type="ORF">LP43_2337</name>
</gene>
<organism evidence="4 5">
    <name type="scientific">Methylophaga thiooxydans</name>
    <dbReference type="NCBI Taxonomy" id="392484"/>
    <lineage>
        <taxon>Bacteria</taxon>
        <taxon>Pseudomonadati</taxon>
        <taxon>Pseudomonadota</taxon>
        <taxon>Gammaproteobacteria</taxon>
        <taxon>Thiotrichales</taxon>
        <taxon>Piscirickettsiaceae</taxon>
        <taxon>Methylophaga</taxon>
    </lineage>
</organism>
<accession>A0A0A0BE88</accession>
<comment type="similarity">
    <text evidence="1">Belongs to the IucA/IucC family.</text>
</comment>
<protein>
    <submittedName>
        <fullName evidence="4">Anthrachelin biosynthesis protein AsbA/Siderophore synthetase superfamily, group A/Siderophore synthetase large component, acetyltransferase</fullName>
    </submittedName>
</protein>
<dbReference type="InterPro" id="IPR007310">
    <property type="entry name" value="Aerobactin_biosyn_IucA/IucC_N"/>
</dbReference>
<dbReference type="InterPro" id="IPR037455">
    <property type="entry name" value="LucA/IucC-like"/>
</dbReference>
<dbReference type="EMBL" id="JRQD01000006">
    <property type="protein sequence ID" value="KGM06022.1"/>
    <property type="molecule type" value="Genomic_DNA"/>
</dbReference>
<evidence type="ECO:0000313" key="5">
    <source>
        <dbReference type="Proteomes" id="UP000029999"/>
    </source>
</evidence>
<evidence type="ECO:0000256" key="1">
    <source>
        <dbReference type="ARBA" id="ARBA00007832"/>
    </source>
</evidence>
<dbReference type="Pfam" id="PF04183">
    <property type="entry name" value="IucA_IucC"/>
    <property type="match status" value="1"/>
</dbReference>
<dbReference type="InterPro" id="IPR022770">
    <property type="entry name" value="IucA/IucC-like_C"/>
</dbReference>
<dbReference type="GO" id="GO:0019290">
    <property type="term" value="P:siderophore biosynthetic process"/>
    <property type="evidence" value="ECO:0007669"/>
    <property type="project" value="InterPro"/>
</dbReference>
<dbReference type="RefSeq" id="WP_052094185.1">
    <property type="nucleotide sequence ID" value="NZ_JRQD01000006.1"/>
</dbReference>
<feature type="domain" description="Aerobactin siderophore biosynthesis IucA/IucC-like C-terminal" evidence="3">
    <location>
        <begin position="410"/>
        <end position="571"/>
    </location>
</feature>
<dbReference type="GO" id="GO:0016881">
    <property type="term" value="F:acid-amino acid ligase activity"/>
    <property type="evidence" value="ECO:0007669"/>
    <property type="project" value="UniProtKB-ARBA"/>
</dbReference>
<dbReference type="Proteomes" id="UP000029999">
    <property type="component" value="Unassembled WGS sequence"/>
</dbReference>
<dbReference type="Pfam" id="PF06276">
    <property type="entry name" value="FhuF"/>
    <property type="match status" value="1"/>
</dbReference>
<dbReference type="STRING" id="392484.LP43_2337"/>
<dbReference type="AlphaFoldDB" id="A0A0A0BE88"/>